<keyword evidence="1" id="KW-0472">Membrane</keyword>
<reference evidence="2 3" key="1">
    <citation type="journal article" date="2004" name="Nature">
        <title>Genome evolution in yeasts.</title>
        <authorList>
            <consortium name="Genolevures"/>
            <person name="Dujon B."/>
            <person name="Sherman D."/>
            <person name="Fischer G."/>
            <person name="Durrens P."/>
            <person name="Casaregola S."/>
            <person name="Lafontaine I."/>
            <person name="de Montigny J."/>
            <person name="Marck C."/>
            <person name="Neuveglise C."/>
            <person name="Talla E."/>
            <person name="Goffard N."/>
            <person name="Frangeul L."/>
            <person name="Aigle M."/>
            <person name="Anthouard V."/>
            <person name="Babour A."/>
            <person name="Barbe V."/>
            <person name="Barnay S."/>
            <person name="Blanchin S."/>
            <person name="Beckerich J.M."/>
            <person name="Beyne E."/>
            <person name="Bleykasten C."/>
            <person name="Boisrame A."/>
            <person name="Boyer J."/>
            <person name="Cattolico L."/>
            <person name="Confanioleri F."/>
            <person name="de Daruvar A."/>
            <person name="Despons L."/>
            <person name="Fabre E."/>
            <person name="Fairhead C."/>
            <person name="Ferry-Dumazet H."/>
            <person name="Groppi A."/>
            <person name="Hantraye F."/>
            <person name="Hennequin C."/>
            <person name="Jauniaux N."/>
            <person name="Joyet P."/>
            <person name="Kachouri R."/>
            <person name="Kerrest A."/>
            <person name="Koszul R."/>
            <person name="Lemaire M."/>
            <person name="Lesur I."/>
            <person name="Ma L."/>
            <person name="Muller H."/>
            <person name="Nicaud J.M."/>
            <person name="Nikolski M."/>
            <person name="Oztas S."/>
            <person name="Ozier-Kalogeropoulos O."/>
            <person name="Pellenz S."/>
            <person name="Potier S."/>
            <person name="Richard G.F."/>
            <person name="Straub M.L."/>
            <person name="Suleau A."/>
            <person name="Swennene D."/>
            <person name="Tekaia F."/>
            <person name="Wesolowski-Louvel M."/>
            <person name="Westhof E."/>
            <person name="Wirth B."/>
            <person name="Zeniou-Meyer M."/>
            <person name="Zivanovic I."/>
            <person name="Bolotin-Fukuhara M."/>
            <person name="Thierry A."/>
            <person name="Bouchier C."/>
            <person name="Caudron B."/>
            <person name="Scarpelli C."/>
            <person name="Gaillardin C."/>
            <person name="Weissenbach J."/>
            <person name="Wincker P."/>
            <person name="Souciet J.L."/>
        </authorList>
    </citation>
    <scope>NUCLEOTIDE SEQUENCE [LARGE SCALE GENOMIC DNA]</scope>
    <source>
        <strain evidence="3">ATCC 36239 / CBS 767 / BCRC 21394 / JCM 1990 / NBRC 0083 / IGC 2968</strain>
    </source>
</reference>
<dbReference type="HOGENOM" id="CLU_2096804_0_0_1"/>
<dbReference type="InParanoid" id="Q6BJT2"/>
<proteinExistence type="predicted"/>
<keyword evidence="3" id="KW-1185">Reference proteome</keyword>
<sequence>MGIPILGRLSIREWVIIFISVAFASIGLLKSLLTTIVPLPITFFIGQVNNKIVHLVSSFFSLISVIKLLEVIEVIKYHMNYNIKFQSNPEEYSLMNDLVKCQICIVSKKSFIRSTI</sequence>
<dbReference type="EMBL" id="CR382139">
    <property type="protein sequence ID" value="CAG89979.1"/>
    <property type="molecule type" value="Genomic_DNA"/>
</dbReference>
<dbReference type="VEuPathDB" id="FungiDB:DEHA2G00220g"/>
<organism evidence="2 3">
    <name type="scientific">Debaryomyces hansenii (strain ATCC 36239 / CBS 767 / BCRC 21394 / JCM 1990 / NBRC 0083 / IGC 2968)</name>
    <name type="common">Yeast</name>
    <name type="synonym">Torulaspora hansenii</name>
    <dbReference type="NCBI Taxonomy" id="284592"/>
    <lineage>
        <taxon>Eukaryota</taxon>
        <taxon>Fungi</taxon>
        <taxon>Dikarya</taxon>
        <taxon>Ascomycota</taxon>
        <taxon>Saccharomycotina</taxon>
        <taxon>Pichiomycetes</taxon>
        <taxon>Debaryomycetaceae</taxon>
        <taxon>Debaryomyces</taxon>
    </lineage>
</organism>
<accession>Q6BJT2</accession>
<protein>
    <submittedName>
        <fullName evidence="2">DEHA2G00220p</fullName>
    </submittedName>
</protein>
<feature type="transmembrane region" description="Helical" evidence="1">
    <location>
        <begin position="52"/>
        <end position="69"/>
    </location>
</feature>
<dbReference type="KEGG" id="dha:DEHA2G00220g"/>
<gene>
    <name evidence="2" type="ordered locus">DEHA2G00220g</name>
</gene>
<name>Q6BJT2_DEBHA</name>
<dbReference type="Proteomes" id="UP000000599">
    <property type="component" value="Chromosome G"/>
</dbReference>
<dbReference type="GeneID" id="2904395"/>
<dbReference type="RefSeq" id="XP_461539.1">
    <property type="nucleotide sequence ID" value="XM_461539.1"/>
</dbReference>
<dbReference type="AlphaFoldDB" id="Q6BJT2"/>
<feature type="transmembrane region" description="Helical" evidence="1">
    <location>
        <begin position="14"/>
        <end position="46"/>
    </location>
</feature>
<evidence type="ECO:0000256" key="1">
    <source>
        <dbReference type="SAM" id="Phobius"/>
    </source>
</evidence>
<evidence type="ECO:0000313" key="3">
    <source>
        <dbReference type="Proteomes" id="UP000000599"/>
    </source>
</evidence>
<keyword evidence="1" id="KW-1133">Transmembrane helix</keyword>
<evidence type="ECO:0000313" key="2">
    <source>
        <dbReference type="EMBL" id="CAG89979.1"/>
    </source>
</evidence>
<keyword evidence="1" id="KW-0812">Transmembrane</keyword>